<comment type="similarity">
    <text evidence="7">Belongs to the TonB-dependent receptor family.</text>
</comment>
<keyword evidence="6 7" id="KW-0998">Cell outer membrane</keyword>
<comment type="subcellular location">
    <subcellularLocation>
        <location evidence="1 7">Cell outer membrane</location>
        <topology evidence="1 7">Multi-pass membrane protein</topology>
    </subcellularLocation>
</comment>
<evidence type="ECO:0000256" key="5">
    <source>
        <dbReference type="ARBA" id="ARBA00023136"/>
    </source>
</evidence>
<dbReference type="Pfam" id="PF13715">
    <property type="entry name" value="CarbopepD_reg_2"/>
    <property type="match status" value="1"/>
</dbReference>
<sequence length="1095" mass="122434">MLEETVPVDIHAKNIPLEVVLKACFKDQSLSYVIDDKTVVVYKGVNPPDIASPPVRITGTVYDRTYGEALIGVTVRVKGTQLGSVTDANGKFTIEVPYAEAILVFSYVGFQPSEMPLQGKKQVKVYMVEDSRALQEVVVVGYNKQRKETLVGSVATITTKDLQQSPTANVNNALAGRLPGLIANQYKGGEVGVDKSEIFIRGKATYGDQSPIVIIDGVERDMSYLSADEIETFTILKDASATAAYGIRGANGVIVISTKRGQAAEKATVNFKLASGYNNPVKFPKYLGSADYAMLYNEAKINDAKMNGSDVSALKLFSQDAIDKFRMAKGDNSDGLGYNWDYFDYIFKTSTQQDYSLSIRGGTDKARYYVLGNLFNQGGNFKHINDANADVESKFERYNFRSNIDINITERFWARLDLGARITDRTSPGTSAGKVITLAITQPSYLPITLENNGNAANAAYQVNNPYGMLYGNNINRLNVLGELSRTGYQNEKNTYLDGTFALGHNLDFITKGLKVEASFSYDASEGRWLRRDVEYYSEGYAQYPGYATFVPASGADVYMEPGHYDGAYQNGNKYVIDQTLRNDLSTNAHVSKTYYQFRADYARTFDELHEVSGMVLLNRSLRTSDKDIAYCYQGITGRASYYYDEKYLAEFNFGYNGSENFAPDKRYGFFPAASLGWIISKESFMESSKGWLDQLKIRGSYGLVGSDKIAGDRFAYLSYYNTTDHSFYFGQNFGSSSTGMVEGRLPNEIITWEKAKKTNIGLDAVFFNNRLSTTIDVFNEDRYDIITNLNDGNNKVGFPSVVGKGAPYVNLGKVRNRGIDFDLSWDDKIGKDFRYYIKPNFTFARNRLIYMNEIPRQDGWRQETGKSLGLNYVYVFDHFVSDDAEASKLNQSGYQTWGTLIPGDAVYKDLNNDGVIDDNDRTSMGHPRSPEIQFGIPLGVQYKNFDLSFLFQGAANTSILLSGAAAWDFPQYDQDKIGKVKGMHLNRWTPETASTATYPALHMGTHDNNKNDRSSLFLYDAKYLRLKNMEVGYILPRRLTKAAGLQQVRIYAQGLNLITWDGLDSADIDPETGDGWGAWYPIQKIYNFGVNVTF</sequence>
<gene>
    <name evidence="9" type="ORF">DDR33_14860</name>
</gene>
<reference evidence="9 10" key="1">
    <citation type="submission" date="2018-04" db="EMBL/GenBank/DDBJ databases">
        <title>Pedobacter chongqingensis sp. nov., isolated from a rottenly hemp rope.</title>
        <authorList>
            <person name="Cai Y."/>
        </authorList>
    </citation>
    <scope>NUCLEOTIDE SEQUENCE [LARGE SCALE GENOMIC DNA]</scope>
    <source>
        <strain evidence="9 10">FJ4-8</strain>
    </source>
</reference>
<evidence type="ECO:0000256" key="2">
    <source>
        <dbReference type="ARBA" id="ARBA00022448"/>
    </source>
</evidence>
<protein>
    <submittedName>
        <fullName evidence="9">SusC/RagA family TonB-linked outer membrane protein</fullName>
    </submittedName>
</protein>
<dbReference type="Proteomes" id="UP000245647">
    <property type="component" value="Unassembled WGS sequence"/>
</dbReference>
<dbReference type="OrthoDB" id="9768177at2"/>
<name>A0A2U2PEP5_9SPHI</name>
<dbReference type="GO" id="GO:0009279">
    <property type="term" value="C:cell outer membrane"/>
    <property type="evidence" value="ECO:0007669"/>
    <property type="project" value="UniProtKB-SubCell"/>
</dbReference>
<keyword evidence="3 7" id="KW-1134">Transmembrane beta strand</keyword>
<dbReference type="SUPFAM" id="SSF56935">
    <property type="entry name" value="Porins"/>
    <property type="match status" value="1"/>
</dbReference>
<dbReference type="NCBIfam" id="TIGR04057">
    <property type="entry name" value="SusC_RagA_signa"/>
    <property type="match status" value="1"/>
</dbReference>
<dbReference type="PROSITE" id="PS52016">
    <property type="entry name" value="TONB_DEPENDENT_REC_3"/>
    <property type="match status" value="1"/>
</dbReference>
<comment type="caution">
    <text evidence="9">The sequence shown here is derived from an EMBL/GenBank/DDBJ whole genome shotgun (WGS) entry which is preliminary data.</text>
</comment>
<dbReference type="InterPro" id="IPR036942">
    <property type="entry name" value="Beta-barrel_TonB_sf"/>
</dbReference>
<dbReference type="InterPro" id="IPR037066">
    <property type="entry name" value="Plug_dom_sf"/>
</dbReference>
<dbReference type="SUPFAM" id="SSF49464">
    <property type="entry name" value="Carboxypeptidase regulatory domain-like"/>
    <property type="match status" value="1"/>
</dbReference>
<dbReference type="AlphaFoldDB" id="A0A2U2PEP5"/>
<evidence type="ECO:0000313" key="9">
    <source>
        <dbReference type="EMBL" id="PWG79856.1"/>
    </source>
</evidence>
<keyword evidence="4 7" id="KW-0812">Transmembrane</keyword>
<proteinExistence type="inferred from homology"/>
<dbReference type="FunFam" id="2.170.130.10:FF:000003">
    <property type="entry name" value="SusC/RagA family TonB-linked outer membrane protein"/>
    <property type="match status" value="1"/>
</dbReference>
<dbReference type="InterPro" id="IPR023996">
    <property type="entry name" value="TonB-dep_OMP_SusC/RagA"/>
</dbReference>
<dbReference type="Gene3D" id="2.170.130.10">
    <property type="entry name" value="TonB-dependent receptor, plug domain"/>
    <property type="match status" value="1"/>
</dbReference>
<keyword evidence="5 7" id="KW-0472">Membrane</keyword>
<dbReference type="Gene3D" id="2.40.170.20">
    <property type="entry name" value="TonB-dependent receptor, beta-barrel domain"/>
    <property type="match status" value="1"/>
</dbReference>
<accession>A0A2U2PEP5</accession>
<evidence type="ECO:0000256" key="6">
    <source>
        <dbReference type="ARBA" id="ARBA00023237"/>
    </source>
</evidence>
<organism evidence="9 10">
    <name type="scientific">Pararcticibacter amylolyticus</name>
    <dbReference type="NCBI Taxonomy" id="2173175"/>
    <lineage>
        <taxon>Bacteria</taxon>
        <taxon>Pseudomonadati</taxon>
        <taxon>Bacteroidota</taxon>
        <taxon>Sphingobacteriia</taxon>
        <taxon>Sphingobacteriales</taxon>
        <taxon>Sphingobacteriaceae</taxon>
        <taxon>Pararcticibacter</taxon>
    </lineage>
</organism>
<evidence type="ECO:0000256" key="7">
    <source>
        <dbReference type="PROSITE-ProRule" id="PRU01360"/>
    </source>
</evidence>
<feature type="domain" description="TonB-dependent receptor plug" evidence="8">
    <location>
        <begin position="147"/>
        <end position="253"/>
    </location>
</feature>
<dbReference type="Gene3D" id="2.60.40.1120">
    <property type="entry name" value="Carboxypeptidase-like, regulatory domain"/>
    <property type="match status" value="1"/>
</dbReference>
<dbReference type="InterPro" id="IPR039426">
    <property type="entry name" value="TonB-dep_rcpt-like"/>
</dbReference>
<keyword evidence="2 7" id="KW-0813">Transport</keyword>
<evidence type="ECO:0000256" key="3">
    <source>
        <dbReference type="ARBA" id="ARBA00022452"/>
    </source>
</evidence>
<dbReference type="InterPro" id="IPR008969">
    <property type="entry name" value="CarboxyPept-like_regulatory"/>
</dbReference>
<dbReference type="Pfam" id="PF07715">
    <property type="entry name" value="Plug"/>
    <property type="match status" value="1"/>
</dbReference>
<evidence type="ECO:0000256" key="1">
    <source>
        <dbReference type="ARBA" id="ARBA00004571"/>
    </source>
</evidence>
<evidence type="ECO:0000259" key="8">
    <source>
        <dbReference type="Pfam" id="PF07715"/>
    </source>
</evidence>
<dbReference type="InterPro" id="IPR012910">
    <property type="entry name" value="Plug_dom"/>
</dbReference>
<keyword evidence="10" id="KW-1185">Reference proteome</keyword>
<dbReference type="EMBL" id="QEAS01000012">
    <property type="protein sequence ID" value="PWG79856.1"/>
    <property type="molecule type" value="Genomic_DNA"/>
</dbReference>
<evidence type="ECO:0000256" key="4">
    <source>
        <dbReference type="ARBA" id="ARBA00022692"/>
    </source>
</evidence>
<dbReference type="NCBIfam" id="TIGR04056">
    <property type="entry name" value="OMP_RagA_SusC"/>
    <property type="match status" value="1"/>
</dbReference>
<evidence type="ECO:0000313" key="10">
    <source>
        <dbReference type="Proteomes" id="UP000245647"/>
    </source>
</evidence>
<dbReference type="InterPro" id="IPR023997">
    <property type="entry name" value="TonB-dep_OMP_SusC/RagA_CS"/>
</dbReference>